<keyword evidence="3" id="KW-0813">Transport</keyword>
<reference evidence="6 7" key="1">
    <citation type="submission" date="2018-03" db="EMBL/GenBank/DDBJ databases">
        <title>The draft genome of Mesorhizobium sp. 6GN-30.</title>
        <authorList>
            <person name="Liu L."/>
            <person name="Li L."/>
            <person name="Wang T."/>
            <person name="Zhang X."/>
            <person name="Liang L."/>
        </authorList>
    </citation>
    <scope>NUCLEOTIDE SEQUENCE [LARGE SCALE GENOMIC DNA]</scope>
    <source>
        <strain evidence="6 7">6GN30</strain>
    </source>
</reference>
<dbReference type="GO" id="GO:0030288">
    <property type="term" value="C:outer membrane-bounded periplasmic space"/>
    <property type="evidence" value="ECO:0007669"/>
    <property type="project" value="UniProtKB-ARBA"/>
</dbReference>
<dbReference type="Gene3D" id="3.40.190.10">
    <property type="entry name" value="Periplasmic binding protein-like II"/>
    <property type="match status" value="1"/>
</dbReference>
<comment type="similarity">
    <text evidence="2">Belongs to the bacterial solute-binding protein 5 family.</text>
</comment>
<dbReference type="InterPro" id="IPR039424">
    <property type="entry name" value="SBP_5"/>
</dbReference>
<dbReference type="NCBIfam" id="TIGR01409">
    <property type="entry name" value="TAT_signal_seq"/>
    <property type="match status" value="1"/>
</dbReference>
<dbReference type="GO" id="GO:0015833">
    <property type="term" value="P:peptide transport"/>
    <property type="evidence" value="ECO:0007669"/>
    <property type="project" value="TreeGrafter"/>
</dbReference>
<dbReference type="Proteomes" id="UP000241229">
    <property type="component" value="Unassembled WGS sequence"/>
</dbReference>
<evidence type="ECO:0000256" key="3">
    <source>
        <dbReference type="ARBA" id="ARBA00022448"/>
    </source>
</evidence>
<gene>
    <name evidence="6" type="ORF">C7I84_24310</name>
</gene>
<dbReference type="PIRSF" id="PIRSF002741">
    <property type="entry name" value="MppA"/>
    <property type="match status" value="1"/>
</dbReference>
<dbReference type="SUPFAM" id="SSF53850">
    <property type="entry name" value="Periplasmic binding protein-like II"/>
    <property type="match status" value="1"/>
</dbReference>
<dbReference type="PROSITE" id="PS51318">
    <property type="entry name" value="TAT"/>
    <property type="match status" value="1"/>
</dbReference>
<dbReference type="CDD" id="cd08503">
    <property type="entry name" value="PBP2_NikA_DppA_OppA_like_17"/>
    <property type="match status" value="1"/>
</dbReference>
<accession>A0A2P7RVQ6</accession>
<dbReference type="PANTHER" id="PTHR30290:SF10">
    <property type="entry name" value="PERIPLASMIC OLIGOPEPTIDE-BINDING PROTEIN-RELATED"/>
    <property type="match status" value="1"/>
</dbReference>
<dbReference type="Gene3D" id="3.10.105.10">
    <property type="entry name" value="Dipeptide-binding Protein, Domain 3"/>
    <property type="match status" value="1"/>
</dbReference>
<evidence type="ECO:0000256" key="4">
    <source>
        <dbReference type="ARBA" id="ARBA00022729"/>
    </source>
</evidence>
<keyword evidence="4" id="KW-0732">Signal</keyword>
<name>A0A2P7RVQ6_9HYPH</name>
<dbReference type="OrthoDB" id="9803988at2"/>
<evidence type="ECO:0000313" key="6">
    <source>
        <dbReference type="EMBL" id="PSJ54307.1"/>
    </source>
</evidence>
<comment type="subcellular location">
    <subcellularLocation>
        <location evidence="1">Periplasm</location>
    </subcellularLocation>
</comment>
<evidence type="ECO:0000313" key="7">
    <source>
        <dbReference type="Proteomes" id="UP000241229"/>
    </source>
</evidence>
<sequence>MSDARLREMQFWAERLRKGGISRREFLGRAAALAAAAGVGSSLTPSLLHAEEPKQGGYARFGMSDASQQDTLDPGTWPASFAQAAFNGSLCNNLTEIAADGSIIGDLAESFEPADGARKWIFKIRNGITFHDGKSLTVKDIQESFHHHMGDASSSGAKSLLSQVETIEADGPNTVVFNLKSGTADFPYLVADYHLSIMPAKEGGGIDWQRGVGTGSFILENFEPGIAVKMKRNPNYHKDNKPHFDEVEFVAIMDATARLNAFITGEVEFIGDLDVNNIALIERNSDLAVGRIPSLRHFTFDMDTSTAPFDNPDVRMALKYALDRDDVIRKVFRGEAIKGNDTPVASEMPFYFDPQPQHDYDVDKAKAYLAKAGLSSLDIDLSVSEAAFPGAIAAAVLYKEHAAKAGININVVREADDGYWENVWLKKPFNGCDWYGRATCDWLFSTAYAADASWNNTHWKNPRFNELLIAARSETDQEQRASQYREMQQIIHDDGGVITVAFVNWIVGISKKIGHGEIGGIFPCDNLRMTERWWMA</sequence>
<proteinExistence type="inferred from homology"/>
<evidence type="ECO:0000256" key="1">
    <source>
        <dbReference type="ARBA" id="ARBA00004418"/>
    </source>
</evidence>
<dbReference type="PANTHER" id="PTHR30290">
    <property type="entry name" value="PERIPLASMIC BINDING COMPONENT OF ABC TRANSPORTER"/>
    <property type="match status" value="1"/>
</dbReference>
<dbReference type="InterPro" id="IPR019546">
    <property type="entry name" value="TAT_signal_bac_arc"/>
</dbReference>
<dbReference type="EMBL" id="PXYK01000030">
    <property type="protein sequence ID" value="PSJ54307.1"/>
    <property type="molecule type" value="Genomic_DNA"/>
</dbReference>
<feature type="domain" description="Solute-binding protein family 5" evidence="5">
    <location>
        <begin position="103"/>
        <end position="429"/>
    </location>
</feature>
<dbReference type="InterPro" id="IPR006311">
    <property type="entry name" value="TAT_signal"/>
</dbReference>
<organism evidence="6 7">
    <name type="scientific">Kumtagia ephedrae</name>
    <dbReference type="NCBI Taxonomy" id="2116701"/>
    <lineage>
        <taxon>Bacteria</taxon>
        <taxon>Pseudomonadati</taxon>
        <taxon>Pseudomonadota</taxon>
        <taxon>Alphaproteobacteria</taxon>
        <taxon>Hyphomicrobiales</taxon>
        <taxon>Phyllobacteriaceae</taxon>
        <taxon>Kumtagia</taxon>
    </lineage>
</organism>
<dbReference type="GO" id="GO:0043190">
    <property type="term" value="C:ATP-binding cassette (ABC) transporter complex"/>
    <property type="evidence" value="ECO:0007669"/>
    <property type="project" value="InterPro"/>
</dbReference>
<keyword evidence="7" id="KW-1185">Reference proteome</keyword>
<dbReference type="Pfam" id="PF00496">
    <property type="entry name" value="SBP_bac_5"/>
    <property type="match status" value="1"/>
</dbReference>
<dbReference type="Gene3D" id="3.90.76.10">
    <property type="entry name" value="Dipeptide-binding Protein, Domain 1"/>
    <property type="match status" value="1"/>
</dbReference>
<dbReference type="InterPro" id="IPR000914">
    <property type="entry name" value="SBP_5_dom"/>
</dbReference>
<evidence type="ECO:0000259" key="5">
    <source>
        <dbReference type="Pfam" id="PF00496"/>
    </source>
</evidence>
<dbReference type="RefSeq" id="WP_106774811.1">
    <property type="nucleotide sequence ID" value="NZ_PXYK01000030.1"/>
</dbReference>
<protein>
    <submittedName>
        <fullName evidence="6">Peptide ABC transporter substrate-binding protein</fullName>
    </submittedName>
</protein>
<dbReference type="AlphaFoldDB" id="A0A2P7RVQ6"/>
<comment type="caution">
    <text evidence="6">The sequence shown here is derived from an EMBL/GenBank/DDBJ whole genome shotgun (WGS) entry which is preliminary data.</text>
</comment>
<dbReference type="InterPro" id="IPR030678">
    <property type="entry name" value="Peptide/Ni-bd"/>
</dbReference>
<dbReference type="GO" id="GO:1904680">
    <property type="term" value="F:peptide transmembrane transporter activity"/>
    <property type="evidence" value="ECO:0007669"/>
    <property type="project" value="TreeGrafter"/>
</dbReference>
<evidence type="ECO:0000256" key="2">
    <source>
        <dbReference type="ARBA" id="ARBA00005695"/>
    </source>
</evidence>